<accession>A0A814KC95</accession>
<evidence type="ECO:0000313" key="1">
    <source>
        <dbReference type="EMBL" id="CAF1049470.1"/>
    </source>
</evidence>
<keyword evidence="2" id="KW-1185">Reference proteome</keyword>
<proteinExistence type="predicted"/>
<organism evidence="1 2">
    <name type="scientific">Brachionus calyciflorus</name>
    <dbReference type="NCBI Taxonomy" id="104777"/>
    <lineage>
        <taxon>Eukaryota</taxon>
        <taxon>Metazoa</taxon>
        <taxon>Spiralia</taxon>
        <taxon>Gnathifera</taxon>
        <taxon>Rotifera</taxon>
        <taxon>Eurotatoria</taxon>
        <taxon>Monogononta</taxon>
        <taxon>Pseudotrocha</taxon>
        <taxon>Ploima</taxon>
        <taxon>Brachionidae</taxon>
        <taxon>Brachionus</taxon>
    </lineage>
</organism>
<evidence type="ECO:0000313" key="2">
    <source>
        <dbReference type="Proteomes" id="UP000663879"/>
    </source>
</evidence>
<dbReference type="EMBL" id="CAJNOC010005329">
    <property type="protein sequence ID" value="CAF1049470.1"/>
    <property type="molecule type" value="Genomic_DNA"/>
</dbReference>
<dbReference type="AlphaFoldDB" id="A0A814KC95"/>
<comment type="caution">
    <text evidence="1">The sequence shown here is derived from an EMBL/GenBank/DDBJ whole genome shotgun (WGS) entry which is preliminary data.</text>
</comment>
<sequence>MHENPLVLKEIEVEKRLAIEYYTIDKNLNDNLDKKEDKLPISKKSNFVSEKVDCFVQKLTSSMSMMTISKNQKSNPTPWSKTIHGFFETIFENDDQKQNSNPLPVKSKAKKRTLMSSGLIDYKDDDFIPTKVSREKVILIVKMKY</sequence>
<reference evidence="1" key="1">
    <citation type="submission" date="2021-02" db="EMBL/GenBank/DDBJ databases">
        <authorList>
            <person name="Nowell W R."/>
        </authorList>
    </citation>
    <scope>NUCLEOTIDE SEQUENCE</scope>
    <source>
        <strain evidence="1">Ploen Becks lab</strain>
    </source>
</reference>
<protein>
    <submittedName>
        <fullName evidence="1">Uncharacterized protein</fullName>
    </submittedName>
</protein>
<dbReference type="Proteomes" id="UP000663879">
    <property type="component" value="Unassembled WGS sequence"/>
</dbReference>
<name>A0A814KC95_9BILA</name>
<gene>
    <name evidence="1" type="ORF">OXX778_LOCUS18752</name>
</gene>